<dbReference type="Pfam" id="PF00501">
    <property type="entry name" value="AMP-binding"/>
    <property type="match status" value="1"/>
</dbReference>
<dbReference type="InterPro" id="IPR009081">
    <property type="entry name" value="PP-bd_ACP"/>
</dbReference>
<dbReference type="FunFam" id="3.40.50.12780:FF:000012">
    <property type="entry name" value="Non-ribosomal peptide synthetase"/>
    <property type="match status" value="1"/>
</dbReference>
<evidence type="ECO:0000313" key="4">
    <source>
        <dbReference type="Proteomes" id="UP000181942"/>
    </source>
</evidence>
<dbReference type="PANTHER" id="PTHR45527:SF1">
    <property type="entry name" value="FATTY ACID SYNTHASE"/>
    <property type="match status" value="1"/>
</dbReference>
<dbReference type="Pfam" id="PF13193">
    <property type="entry name" value="AMP-binding_C"/>
    <property type="match status" value="1"/>
</dbReference>
<dbReference type="GO" id="GO:0044550">
    <property type="term" value="P:secondary metabolite biosynthetic process"/>
    <property type="evidence" value="ECO:0007669"/>
    <property type="project" value="TreeGrafter"/>
</dbReference>
<dbReference type="InterPro" id="IPR036736">
    <property type="entry name" value="ACP-like_sf"/>
</dbReference>
<dbReference type="GO" id="GO:0031177">
    <property type="term" value="F:phosphopantetheine binding"/>
    <property type="evidence" value="ECO:0007669"/>
    <property type="project" value="TreeGrafter"/>
</dbReference>
<evidence type="ECO:0000256" key="1">
    <source>
        <dbReference type="SAM" id="MobiDB-lite"/>
    </source>
</evidence>
<dbReference type="InterPro" id="IPR025110">
    <property type="entry name" value="AMP-bd_C"/>
</dbReference>
<dbReference type="Proteomes" id="UP000181942">
    <property type="component" value="Unassembled WGS sequence"/>
</dbReference>
<evidence type="ECO:0000259" key="2">
    <source>
        <dbReference type="PROSITE" id="PS50075"/>
    </source>
</evidence>
<feature type="region of interest" description="Disordered" evidence="1">
    <location>
        <begin position="266"/>
        <end position="287"/>
    </location>
</feature>
<gene>
    <name evidence="3" type="ORF">SAMN02787118_108212</name>
</gene>
<feature type="domain" description="Carrier" evidence="2">
    <location>
        <begin position="774"/>
        <end position="847"/>
    </location>
</feature>
<dbReference type="PROSITE" id="PS50075">
    <property type="entry name" value="CARRIER"/>
    <property type="match status" value="1"/>
</dbReference>
<evidence type="ECO:0000313" key="3">
    <source>
        <dbReference type="EMBL" id="SFF54912.1"/>
    </source>
</evidence>
<dbReference type="SUPFAM" id="SSF56801">
    <property type="entry name" value="Acetyl-CoA synthetase-like"/>
    <property type="match status" value="1"/>
</dbReference>
<dbReference type="InterPro" id="IPR045851">
    <property type="entry name" value="AMP-bd_C_sf"/>
</dbReference>
<dbReference type="Gene3D" id="1.10.1200.10">
    <property type="entry name" value="ACP-like"/>
    <property type="match status" value="1"/>
</dbReference>
<dbReference type="InterPro" id="IPR010071">
    <property type="entry name" value="AA_adenyl_dom"/>
</dbReference>
<reference evidence="3 4" key="1">
    <citation type="submission" date="2016-10" db="EMBL/GenBank/DDBJ databases">
        <authorList>
            <person name="de Groot N.N."/>
        </authorList>
    </citation>
    <scope>NUCLEOTIDE SEQUENCE [LARGE SCALE GENOMIC DNA]</scope>
    <source>
        <strain evidence="3 4">OK461</strain>
    </source>
</reference>
<sequence length="847" mass="91264">MTCHALAARLPAAVDPGPLLDAAVRGWWPGLSERWPVLWRDSVPARFAAHRLRSELHRPLDSSGPAFRAVLLGYEDGGAHLVLVADHAVLTPAALQDIAHVLLGHRPAAEVTVPLGGHQPPSGPHRPRVDWATGDEGAGDRTGVITVQVPAGAPAAALVLSTALVLARYEHRDPGDALPAYATVLDDQDPRDPAFSHQLPFQTPPFPLTLVPRGATVELHHRLRHIDDACARAFARHLTHVHGQLGRVPLAEIELIPREEAERLLAPPAAKPRPDDPTRMDPTRTAPTRIDTAFDARAGRHPDAPALTHDGITTTYGALRERAERLAAGLRAAGVRPGDRVGVRLERGADLVATMLAVLKAGAAYVPMDPAHPEERLDRTARDARVRLVVQDTAPYLGAARTDRPRNLTPRDPAYVIHTSGSTGRPKGVVVPHTHVLTLLDATREDFALTAADTWTFFHSAAFDFSVWEIWGALLTGARLVVVDHWVARSPEDFHALLVRESVTVLSQTPSAFGQLRAVDRGAKEGLSVRLVVLGGEALDTRPLLGWFDRHPEDRCRLVNMYGITETTVHVTAATVTRREALAASRSVGRPLPGWSVSVRDERGRPLPTGAAGEIWVGGAGLALGYLGRPELTAERFVNDPYGPGRWYRSGDLGRLRADGSLEHLGRIDSQVKVRGYRIEPDEIRAVLLEDPVVTAAAVVLSGDAFEDAAGVRIDAYVVADGDTGDVRRRAARLLPDHMLPTTVTAVAALPLTPNGKLDRDRLPASGKPVSVPVPTGDLVTALTGVWEEILGVPVGPDDNFFELGGNSLYAIRVGTALRERGLPALSMRLLYTHPTVHALSLAMADE</sequence>
<dbReference type="SUPFAM" id="SSF47336">
    <property type="entry name" value="ACP-like"/>
    <property type="match status" value="1"/>
</dbReference>
<organism evidence="3 4">
    <name type="scientific">Streptomyces mirabilis</name>
    <dbReference type="NCBI Taxonomy" id="68239"/>
    <lineage>
        <taxon>Bacteria</taxon>
        <taxon>Bacillati</taxon>
        <taxon>Actinomycetota</taxon>
        <taxon>Actinomycetes</taxon>
        <taxon>Kitasatosporales</taxon>
        <taxon>Streptomycetaceae</taxon>
        <taxon>Streptomyces</taxon>
    </lineage>
</organism>
<protein>
    <submittedName>
        <fullName evidence="3">Amino acid adenylation domain-containing protein</fullName>
    </submittedName>
</protein>
<name>A0A1I2JJ81_9ACTN</name>
<dbReference type="PANTHER" id="PTHR45527">
    <property type="entry name" value="NONRIBOSOMAL PEPTIDE SYNTHETASE"/>
    <property type="match status" value="1"/>
</dbReference>
<proteinExistence type="predicted"/>
<accession>A0A1I2JJ81</accession>
<dbReference type="Pfam" id="PF00550">
    <property type="entry name" value="PP-binding"/>
    <property type="match status" value="1"/>
</dbReference>
<dbReference type="NCBIfam" id="TIGR01733">
    <property type="entry name" value="AA-adenyl-dom"/>
    <property type="match status" value="1"/>
</dbReference>
<dbReference type="Gene3D" id="3.40.50.12780">
    <property type="entry name" value="N-terminal domain of ligase-like"/>
    <property type="match status" value="1"/>
</dbReference>
<feature type="compositionally biased region" description="Basic and acidic residues" evidence="1">
    <location>
        <begin position="272"/>
        <end position="282"/>
    </location>
</feature>
<dbReference type="InterPro" id="IPR042099">
    <property type="entry name" value="ANL_N_sf"/>
</dbReference>
<dbReference type="InterPro" id="IPR020845">
    <property type="entry name" value="AMP-binding_CS"/>
</dbReference>
<dbReference type="InterPro" id="IPR000873">
    <property type="entry name" value="AMP-dep_synth/lig_dom"/>
</dbReference>
<dbReference type="Gene3D" id="3.30.300.30">
    <property type="match status" value="1"/>
</dbReference>
<dbReference type="EMBL" id="FONR01000008">
    <property type="protein sequence ID" value="SFF54912.1"/>
    <property type="molecule type" value="Genomic_DNA"/>
</dbReference>
<dbReference type="PROSITE" id="PS00455">
    <property type="entry name" value="AMP_BINDING"/>
    <property type="match status" value="1"/>
</dbReference>
<dbReference type="RefSeq" id="WP_075029163.1">
    <property type="nucleotide sequence ID" value="NZ_FONR01000008.1"/>
</dbReference>
<dbReference type="GO" id="GO:0043041">
    <property type="term" value="P:amino acid activation for nonribosomal peptide biosynthetic process"/>
    <property type="evidence" value="ECO:0007669"/>
    <property type="project" value="TreeGrafter"/>
</dbReference>
<dbReference type="AlphaFoldDB" id="A0A1I2JJ81"/>
<dbReference type="CDD" id="cd17643">
    <property type="entry name" value="A_NRPS_Cytc1-like"/>
    <property type="match status" value="1"/>
</dbReference>
<dbReference type="GO" id="GO:0005829">
    <property type="term" value="C:cytosol"/>
    <property type="evidence" value="ECO:0007669"/>
    <property type="project" value="TreeGrafter"/>
</dbReference>